<dbReference type="AlphaFoldDB" id="Q24E39"/>
<feature type="region of interest" description="Disordered" evidence="1">
    <location>
        <begin position="726"/>
        <end position="833"/>
    </location>
</feature>
<feature type="region of interest" description="Disordered" evidence="1">
    <location>
        <begin position="627"/>
        <end position="649"/>
    </location>
</feature>
<keyword evidence="2" id="KW-1133">Transmembrane helix</keyword>
<feature type="compositionally biased region" description="Polar residues" evidence="1">
    <location>
        <begin position="539"/>
        <end position="550"/>
    </location>
</feature>
<evidence type="ECO:0000256" key="2">
    <source>
        <dbReference type="SAM" id="Phobius"/>
    </source>
</evidence>
<dbReference type="Proteomes" id="UP000009168">
    <property type="component" value="Unassembled WGS sequence"/>
</dbReference>
<sequence>MQLGSQFSKPTFLEQIDIFGIAIAIRFNTSPSHNTRFGGFITLGILGILFFQLISVLEVLFKQANPQVIQSNDYVYQPEPFQITPKTFNFAIGLQDINFNQFMDETIYVVKGVQQNLIKTKNETTGDYDQKWIIKDIQLVQCTEENFQIEDTQQYFLQQLYQKMYCFNLEEDNATIEGEFSALIYRSIVLHFDECIGNGCATNQTKMNYINQPTLALFMSNNIIQIKDKYKPYQTIGKNLYWVSGPEFNKYVTLNFVNNYINSDFAFYGNKWQKDRVVSLSTSGESVLPRTSNTMFSLTLVYEKNLEINYYRSYLKLDQAFSQLGGLFNGLLAIGFIICKPLSQLELNRKLLNSIFNISKEDQEEIEKDQIHAPTAQQKADSPQQRDQSQSQVLKESQKMKASKSEIKNSTDIINQIKNQANTKKKGEINNDVNNFFKVQFSELQIKFRDYLSYYLRFFKRFQSVKQKIITYGTDKLYSQIDIFYIINKMIELEKLKHLLLNQHQIKLFEYLPRPQLRLQDMIEQENANNDPNEKEKSPQITDFNMSMNSPDIKKNQKAKEKDKFTIFALDDKDPLQKAQDAQRAFNYIQRRAQRGKKSQIDEKLVRMLDPKLVNMFKDNSFDFGTQPINLDEDSDDNEGENDAKKGIDKQSSVLKKSIFQADATFKIDKTILEQEEEEENKDLFNVSNIPIKQDRSQQNQEAINQMDLSQINQKSVLLLTQSQSITPKQSAKQNKSNTNIQKGAQNQGDITDYLDSNNISLTQSPFTTNRQLQDKNQDGIQEKGKNDYSQENHHDQQDIIEDDKRNEGDENGIQVTRPSNARKYFDNSDHHQ</sequence>
<feature type="compositionally biased region" description="Polar residues" evidence="1">
    <location>
        <begin position="726"/>
        <end position="772"/>
    </location>
</feature>
<evidence type="ECO:0000313" key="4">
    <source>
        <dbReference type="Proteomes" id="UP000009168"/>
    </source>
</evidence>
<accession>Q24E39</accession>
<feature type="compositionally biased region" description="Acidic residues" evidence="1">
    <location>
        <begin position="631"/>
        <end position="641"/>
    </location>
</feature>
<keyword evidence="2 3" id="KW-0812">Transmembrane</keyword>
<dbReference type="EMBL" id="GG662311">
    <property type="protein sequence ID" value="EAS06062.2"/>
    <property type="molecule type" value="Genomic_DNA"/>
</dbReference>
<dbReference type="GO" id="GO:0005634">
    <property type="term" value="C:nucleus"/>
    <property type="evidence" value="ECO:0007669"/>
    <property type="project" value="TreeGrafter"/>
</dbReference>
<reference evidence="4" key="1">
    <citation type="journal article" date="2006" name="PLoS Biol.">
        <title>Macronuclear genome sequence of the ciliate Tetrahymena thermophila, a model eukaryote.</title>
        <authorList>
            <person name="Eisen J.A."/>
            <person name="Coyne R.S."/>
            <person name="Wu M."/>
            <person name="Wu D."/>
            <person name="Thiagarajan M."/>
            <person name="Wortman J.R."/>
            <person name="Badger J.H."/>
            <person name="Ren Q."/>
            <person name="Amedeo P."/>
            <person name="Jones K.M."/>
            <person name="Tallon L.J."/>
            <person name="Delcher A.L."/>
            <person name="Salzberg S.L."/>
            <person name="Silva J.C."/>
            <person name="Haas B.J."/>
            <person name="Majoros W.H."/>
            <person name="Farzad M."/>
            <person name="Carlton J.M."/>
            <person name="Smith R.K. Jr."/>
            <person name="Garg J."/>
            <person name="Pearlman R.E."/>
            <person name="Karrer K.M."/>
            <person name="Sun L."/>
            <person name="Manning G."/>
            <person name="Elde N.C."/>
            <person name="Turkewitz A.P."/>
            <person name="Asai D.J."/>
            <person name="Wilkes D.E."/>
            <person name="Wang Y."/>
            <person name="Cai H."/>
            <person name="Collins K."/>
            <person name="Stewart B.A."/>
            <person name="Lee S.R."/>
            <person name="Wilamowska K."/>
            <person name="Weinberg Z."/>
            <person name="Ruzzo W.L."/>
            <person name="Wloga D."/>
            <person name="Gaertig J."/>
            <person name="Frankel J."/>
            <person name="Tsao C.-C."/>
            <person name="Gorovsky M.A."/>
            <person name="Keeling P.J."/>
            <person name="Waller R.F."/>
            <person name="Patron N.J."/>
            <person name="Cherry J.M."/>
            <person name="Stover N.A."/>
            <person name="Krieger C.J."/>
            <person name="del Toro C."/>
            <person name="Ryder H.F."/>
            <person name="Williamson S.C."/>
            <person name="Barbeau R.A."/>
            <person name="Hamilton E.P."/>
            <person name="Orias E."/>
        </authorList>
    </citation>
    <scope>NUCLEOTIDE SEQUENCE [LARGE SCALE GENOMIC DNA]</scope>
    <source>
        <strain evidence="4">SB210</strain>
    </source>
</reference>
<organism evidence="3 4">
    <name type="scientific">Tetrahymena thermophila (strain SB210)</name>
    <dbReference type="NCBI Taxonomy" id="312017"/>
    <lineage>
        <taxon>Eukaryota</taxon>
        <taxon>Sar</taxon>
        <taxon>Alveolata</taxon>
        <taxon>Ciliophora</taxon>
        <taxon>Intramacronucleata</taxon>
        <taxon>Oligohymenophorea</taxon>
        <taxon>Hymenostomatida</taxon>
        <taxon>Tetrahymenina</taxon>
        <taxon>Tetrahymenidae</taxon>
        <taxon>Tetrahymena</taxon>
    </lineage>
</organism>
<feature type="region of interest" description="Disordered" evidence="1">
    <location>
        <begin position="373"/>
        <end position="407"/>
    </location>
</feature>
<dbReference type="HOGENOM" id="CLU_009697_1_0_1"/>
<evidence type="ECO:0000256" key="1">
    <source>
        <dbReference type="SAM" id="MobiDB-lite"/>
    </source>
</evidence>
<proteinExistence type="predicted"/>
<dbReference type="PANTHER" id="PTHR31398:SF0">
    <property type="entry name" value="MEIOTIC NUCLEAR DIVISION PROTEIN 1 HOMOLOG"/>
    <property type="match status" value="1"/>
</dbReference>
<feature type="region of interest" description="Disordered" evidence="1">
    <location>
        <begin position="526"/>
        <end position="558"/>
    </location>
</feature>
<gene>
    <name evidence="3" type="ORF">TTHERM_00853010</name>
</gene>
<dbReference type="GeneID" id="7824449"/>
<dbReference type="PANTHER" id="PTHR31398">
    <property type="entry name" value="MEIOTIC NUCLEAR DIVISION PROTEIN 1 HOMOLOG"/>
    <property type="match status" value="1"/>
</dbReference>
<name>Q24E39_TETTS</name>
<feature type="transmembrane region" description="Helical" evidence="2">
    <location>
        <begin position="37"/>
        <end position="61"/>
    </location>
</feature>
<keyword evidence="2" id="KW-0472">Membrane</keyword>
<protein>
    <submittedName>
        <fullName evidence="3">Transmembrane protein, putative</fullName>
    </submittedName>
</protein>
<dbReference type="OrthoDB" id="293020at2759"/>
<dbReference type="GO" id="GO:0007131">
    <property type="term" value="P:reciprocal meiotic recombination"/>
    <property type="evidence" value="ECO:0007669"/>
    <property type="project" value="TreeGrafter"/>
</dbReference>
<feature type="compositionally biased region" description="Basic and acidic residues" evidence="1">
    <location>
        <begin position="396"/>
        <end position="407"/>
    </location>
</feature>
<feature type="compositionally biased region" description="Basic and acidic residues" evidence="1">
    <location>
        <begin position="773"/>
        <end position="809"/>
    </location>
</feature>
<dbReference type="InParanoid" id="Q24E39"/>
<evidence type="ECO:0000313" key="3">
    <source>
        <dbReference type="EMBL" id="EAS06062.2"/>
    </source>
</evidence>
<keyword evidence="4" id="KW-1185">Reference proteome</keyword>
<feature type="compositionally biased region" description="Low complexity" evidence="1">
    <location>
        <begin position="381"/>
        <end position="392"/>
    </location>
</feature>
<dbReference type="KEGG" id="tet:TTHERM_00853010"/>
<feature type="compositionally biased region" description="Basic and acidic residues" evidence="1">
    <location>
        <begin position="824"/>
        <end position="833"/>
    </location>
</feature>
<dbReference type="RefSeq" id="XP_001026307.2">
    <property type="nucleotide sequence ID" value="XM_001026307.2"/>
</dbReference>